<dbReference type="Proteomes" id="UP000030361">
    <property type="component" value="Chromosome"/>
</dbReference>
<dbReference type="GO" id="GO:0005886">
    <property type="term" value="C:plasma membrane"/>
    <property type="evidence" value="ECO:0007669"/>
    <property type="project" value="TreeGrafter"/>
</dbReference>
<dbReference type="InterPro" id="IPR004704">
    <property type="entry name" value="PTS_IID_man"/>
</dbReference>
<keyword evidence="1" id="KW-1133">Transmembrane helix</keyword>
<proteinExistence type="predicted"/>
<name>A0A1S6QJH3_9LACO</name>
<sequence>MNSDENNQISRWDFTRVFLRSSLEQGSWNYERMHNLGFEYILVPVIERLYPNKADRIAAMSRHLAFFNTTPVMQSLITGVTMNMETEVAAGRLPADHVNQVKTALMGPLASFGDPLLWAVLRPMIAAIAIELSLSSSPVWGPIFFFVAWNGLRLTFRYISQSVGYKRGLNILEIVQSSLIKNVVKASSVFGMFLMGALIARFVSLNAVRGLSSVSIINHLNFSPVSILSAVIAICLMSISMWLLRHRVNAVWIMLGITAVCVMLAMIKVI</sequence>
<feature type="transmembrane region" description="Helical" evidence="1">
    <location>
        <begin position="179"/>
        <end position="202"/>
    </location>
</feature>
<gene>
    <name evidence="2" type="ORF">PL11_007555</name>
</gene>
<dbReference type="PANTHER" id="PTHR32502:SF27">
    <property type="entry name" value="PTS SYSTEM, MANNOSE-SPECIFIC IID COMPONENT"/>
    <property type="match status" value="1"/>
</dbReference>
<keyword evidence="1" id="KW-0812">Transmembrane</keyword>
<evidence type="ECO:0008006" key="4">
    <source>
        <dbReference type="Google" id="ProtNLM"/>
    </source>
</evidence>
<evidence type="ECO:0000313" key="2">
    <source>
        <dbReference type="EMBL" id="AQW21778.1"/>
    </source>
</evidence>
<evidence type="ECO:0000313" key="3">
    <source>
        <dbReference type="Proteomes" id="UP000030361"/>
    </source>
</evidence>
<dbReference type="InterPro" id="IPR050303">
    <property type="entry name" value="GatZ_KbaZ_carbometab"/>
</dbReference>
<organism evidence="2 3">
    <name type="scientific">Lentilactobacillus curieae</name>
    <dbReference type="NCBI Taxonomy" id="1138822"/>
    <lineage>
        <taxon>Bacteria</taxon>
        <taxon>Bacillati</taxon>
        <taxon>Bacillota</taxon>
        <taxon>Bacilli</taxon>
        <taxon>Lactobacillales</taxon>
        <taxon>Lactobacillaceae</taxon>
        <taxon>Lentilactobacillus</taxon>
    </lineage>
</organism>
<dbReference type="OrthoDB" id="9795582at2"/>
<protein>
    <recommendedName>
        <fullName evidence="4">PTS system, mannose-specific IID component</fullName>
    </recommendedName>
</protein>
<keyword evidence="3" id="KW-1185">Reference proteome</keyword>
<dbReference type="KEGG" id="lcu:PL11_007555"/>
<evidence type="ECO:0000256" key="1">
    <source>
        <dbReference type="SAM" id="Phobius"/>
    </source>
</evidence>
<dbReference type="AlphaFoldDB" id="A0A1S6QJH3"/>
<dbReference type="EMBL" id="CP018906">
    <property type="protein sequence ID" value="AQW21778.1"/>
    <property type="molecule type" value="Genomic_DNA"/>
</dbReference>
<keyword evidence="1" id="KW-0472">Membrane</keyword>
<dbReference type="Pfam" id="PF03613">
    <property type="entry name" value="EIID-AGA"/>
    <property type="match status" value="1"/>
</dbReference>
<dbReference type="eggNOG" id="COG3716">
    <property type="taxonomic scope" value="Bacteria"/>
</dbReference>
<accession>A0A1S6QJH3</accession>
<dbReference type="PROSITE" id="PS51108">
    <property type="entry name" value="PTS_EIID"/>
    <property type="match status" value="1"/>
</dbReference>
<dbReference type="RefSeq" id="WP_035167613.1">
    <property type="nucleotide sequence ID" value="NZ_CP018906.1"/>
</dbReference>
<dbReference type="PANTHER" id="PTHR32502">
    <property type="entry name" value="N-ACETYLGALACTOSAMINE PERMEASE II COMPONENT-RELATED"/>
    <property type="match status" value="1"/>
</dbReference>
<reference evidence="2 3" key="1">
    <citation type="journal article" date="2015" name="Genome Announc.">
        <title>Genome Sequence of Lactobacillus curieae CCTCC M 2011381T, a Novel Producer of Gamma-aminobutyric Acid.</title>
        <authorList>
            <person name="Wang Y."/>
            <person name="Wang Y."/>
            <person name="Lang C."/>
            <person name="Wei D."/>
            <person name="Xu P."/>
            <person name="Xie J."/>
        </authorList>
    </citation>
    <scope>NUCLEOTIDE SEQUENCE [LARGE SCALE GENOMIC DNA]</scope>
    <source>
        <strain evidence="2 3">CCTCC M 2011381</strain>
    </source>
</reference>
<feature type="transmembrane region" description="Helical" evidence="1">
    <location>
        <begin position="251"/>
        <end position="269"/>
    </location>
</feature>
<dbReference type="GO" id="GO:0009401">
    <property type="term" value="P:phosphoenolpyruvate-dependent sugar phosphotransferase system"/>
    <property type="evidence" value="ECO:0007669"/>
    <property type="project" value="InterPro"/>
</dbReference>
<feature type="transmembrane region" description="Helical" evidence="1">
    <location>
        <begin position="222"/>
        <end position="244"/>
    </location>
</feature>